<protein>
    <submittedName>
        <fullName evidence="1">Uncharacterized protein</fullName>
    </submittedName>
</protein>
<reference evidence="1 2" key="1">
    <citation type="submission" date="2024-02" db="EMBL/GenBank/DDBJ databases">
        <title>Rhodopirellula caenicola NBRC 110016.</title>
        <authorList>
            <person name="Ichikawa N."/>
            <person name="Katano-Makiyama Y."/>
            <person name="Hidaka K."/>
        </authorList>
    </citation>
    <scope>NUCLEOTIDE SEQUENCE [LARGE SCALE GENOMIC DNA]</scope>
    <source>
        <strain evidence="1 2">NBRC 110016</strain>
    </source>
</reference>
<dbReference type="Proteomes" id="UP001416858">
    <property type="component" value="Unassembled WGS sequence"/>
</dbReference>
<dbReference type="RefSeq" id="WP_345686119.1">
    <property type="nucleotide sequence ID" value="NZ_BAABRO010000012.1"/>
</dbReference>
<name>A0ABP9VWP7_9BACT</name>
<evidence type="ECO:0000313" key="2">
    <source>
        <dbReference type="Proteomes" id="UP001416858"/>
    </source>
</evidence>
<accession>A0ABP9VWP7</accession>
<proteinExistence type="predicted"/>
<sequence length="63" mass="6588">MAKPKSKMAIITADALLLAAIRNIAVSAGFVPFGLWGGDFTWGGRELTMLLGDIAGHSDAVRS</sequence>
<comment type="caution">
    <text evidence="1">The sequence shown here is derived from an EMBL/GenBank/DDBJ whole genome shotgun (WGS) entry which is preliminary data.</text>
</comment>
<organism evidence="1 2">
    <name type="scientific">Novipirellula caenicola</name>
    <dbReference type="NCBI Taxonomy" id="1536901"/>
    <lineage>
        <taxon>Bacteria</taxon>
        <taxon>Pseudomonadati</taxon>
        <taxon>Planctomycetota</taxon>
        <taxon>Planctomycetia</taxon>
        <taxon>Pirellulales</taxon>
        <taxon>Pirellulaceae</taxon>
        <taxon>Novipirellula</taxon>
    </lineage>
</organism>
<dbReference type="EMBL" id="BAABRO010000012">
    <property type="protein sequence ID" value="GAA5509005.1"/>
    <property type="molecule type" value="Genomic_DNA"/>
</dbReference>
<evidence type="ECO:0000313" key="1">
    <source>
        <dbReference type="EMBL" id="GAA5509005.1"/>
    </source>
</evidence>
<keyword evidence="2" id="KW-1185">Reference proteome</keyword>
<gene>
    <name evidence="1" type="ORF">Rcae01_04474</name>
</gene>